<dbReference type="Gene3D" id="1.10.443.10">
    <property type="entry name" value="Intergrase catalytic core"/>
    <property type="match status" value="1"/>
</dbReference>
<dbReference type="EMBL" id="BAAAQN010000086">
    <property type="protein sequence ID" value="GAA2062049.1"/>
    <property type="molecule type" value="Genomic_DNA"/>
</dbReference>
<dbReference type="Proteomes" id="UP001500751">
    <property type="component" value="Unassembled WGS sequence"/>
</dbReference>
<proteinExistence type="predicted"/>
<dbReference type="PROSITE" id="PS51898">
    <property type="entry name" value="TYR_RECOMBINASE"/>
    <property type="match status" value="1"/>
</dbReference>
<feature type="region of interest" description="Disordered" evidence="3">
    <location>
        <begin position="1"/>
        <end position="23"/>
    </location>
</feature>
<evidence type="ECO:0000313" key="5">
    <source>
        <dbReference type="EMBL" id="GAA2062049.1"/>
    </source>
</evidence>
<reference evidence="5 6" key="1">
    <citation type="journal article" date="2019" name="Int. J. Syst. Evol. Microbiol.">
        <title>The Global Catalogue of Microorganisms (GCM) 10K type strain sequencing project: providing services to taxonomists for standard genome sequencing and annotation.</title>
        <authorList>
            <consortium name="The Broad Institute Genomics Platform"/>
            <consortium name="The Broad Institute Genome Sequencing Center for Infectious Disease"/>
            <person name="Wu L."/>
            <person name="Ma J."/>
        </authorList>
    </citation>
    <scope>NUCLEOTIDE SEQUENCE [LARGE SCALE GENOMIC DNA]</scope>
    <source>
        <strain evidence="5 6">JCM 16014</strain>
    </source>
</reference>
<dbReference type="Gene3D" id="1.10.150.130">
    <property type="match status" value="1"/>
</dbReference>
<evidence type="ECO:0000313" key="6">
    <source>
        <dbReference type="Proteomes" id="UP001500751"/>
    </source>
</evidence>
<organism evidence="5 6">
    <name type="scientific">Catenulispora yoronensis</name>
    <dbReference type="NCBI Taxonomy" id="450799"/>
    <lineage>
        <taxon>Bacteria</taxon>
        <taxon>Bacillati</taxon>
        <taxon>Actinomycetota</taxon>
        <taxon>Actinomycetes</taxon>
        <taxon>Catenulisporales</taxon>
        <taxon>Catenulisporaceae</taxon>
        <taxon>Catenulispora</taxon>
    </lineage>
</organism>
<protein>
    <submittedName>
        <fullName evidence="5">Site-specific integrase</fullName>
    </submittedName>
</protein>
<dbReference type="InterPro" id="IPR010998">
    <property type="entry name" value="Integrase_recombinase_N"/>
</dbReference>
<dbReference type="InterPro" id="IPR002104">
    <property type="entry name" value="Integrase_catalytic"/>
</dbReference>
<gene>
    <name evidence="5" type="ORF">GCM10009839_86420</name>
</gene>
<keyword evidence="6" id="KW-1185">Reference proteome</keyword>
<dbReference type="InterPro" id="IPR050090">
    <property type="entry name" value="Tyrosine_recombinase_XerCD"/>
</dbReference>
<dbReference type="InterPro" id="IPR013762">
    <property type="entry name" value="Integrase-like_cat_sf"/>
</dbReference>
<evidence type="ECO:0000256" key="3">
    <source>
        <dbReference type="SAM" id="MobiDB-lite"/>
    </source>
</evidence>
<evidence type="ECO:0000256" key="1">
    <source>
        <dbReference type="ARBA" id="ARBA00023125"/>
    </source>
</evidence>
<keyword evidence="1" id="KW-0238">DNA-binding</keyword>
<dbReference type="SUPFAM" id="SSF47823">
    <property type="entry name" value="lambda integrase-like, N-terminal domain"/>
    <property type="match status" value="1"/>
</dbReference>
<dbReference type="InterPro" id="IPR011010">
    <property type="entry name" value="DNA_brk_join_enz"/>
</dbReference>
<accession>A0ABN2VGK6</accession>
<dbReference type="RefSeq" id="WP_344671566.1">
    <property type="nucleotide sequence ID" value="NZ_BAAAQN010000086.1"/>
</dbReference>
<evidence type="ECO:0000259" key="4">
    <source>
        <dbReference type="PROSITE" id="PS51898"/>
    </source>
</evidence>
<dbReference type="PANTHER" id="PTHR30349:SF81">
    <property type="entry name" value="TYROSINE RECOMBINASE XERC"/>
    <property type="match status" value="1"/>
</dbReference>
<name>A0ABN2VGK6_9ACTN</name>
<feature type="domain" description="Tyr recombinase" evidence="4">
    <location>
        <begin position="151"/>
        <end position="345"/>
    </location>
</feature>
<evidence type="ECO:0000256" key="2">
    <source>
        <dbReference type="ARBA" id="ARBA00023172"/>
    </source>
</evidence>
<dbReference type="Pfam" id="PF00589">
    <property type="entry name" value="Phage_integrase"/>
    <property type="match status" value="1"/>
</dbReference>
<comment type="caution">
    <text evidence="5">The sequence shown here is derived from an EMBL/GenBank/DDBJ whole genome shotgun (WGS) entry which is preliminary data.</text>
</comment>
<keyword evidence="2" id="KW-0233">DNA recombination</keyword>
<dbReference type="PANTHER" id="PTHR30349">
    <property type="entry name" value="PHAGE INTEGRASE-RELATED"/>
    <property type="match status" value="1"/>
</dbReference>
<dbReference type="SUPFAM" id="SSF56349">
    <property type="entry name" value="DNA breaking-rejoining enzymes"/>
    <property type="match status" value="1"/>
</dbReference>
<sequence>MDTAGGASAGLEPSQPGRAAAAAAPVFDAATEAMLEELDAASDEHASALRPANTVRGYADDWRVWTAYTAAKTLPVTAARRGTLRGFVHWLWTEQAAAPATVNRRLAGVVVTLRRQHRVLVDPDDVAAARELLKDYIREAAAAKAPPRGRGQAPVLTLADLRAISAACPDTLAGTRDRALALLDFAVAGRRAEVAGLLVLDVADDPNGLVVDIRASKTSPRTVAVPYGSNPATCPVRAWRAWRDAAGLAADPEGPAFRRIDRHGRLLAAGLSPAAVGDVLTRAADRADVKAVTGHSARAGLATEARRAGKDRKAIAAITGHRENSASLNGYLRRSDRWDEAENALIGIGL</sequence>